<accession>A0A069RKQ9</accession>
<reference evidence="2 3" key="1">
    <citation type="submission" date="2014-03" db="EMBL/GenBank/DDBJ databases">
        <title>Genome sequence of Clostridium litorale W6, DSM 5388.</title>
        <authorList>
            <person name="Poehlein A."/>
            <person name="Jagirdar A."/>
            <person name="Khonsari B."/>
            <person name="Chibani C.M."/>
            <person name="Gutierrez Gutierrez D.A."/>
            <person name="Davydova E."/>
            <person name="Alghaithi H.S."/>
            <person name="Nair K.P."/>
            <person name="Dhamotharan K."/>
            <person name="Chandran L."/>
            <person name="G W."/>
            <person name="Daniel R."/>
        </authorList>
    </citation>
    <scope>NUCLEOTIDE SEQUENCE [LARGE SCALE GENOMIC DNA]</scope>
    <source>
        <strain evidence="2 3">W6</strain>
    </source>
</reference>
<dbReference type="Proteomes" id="UP000027946">
    <property type="component" value="Unassembled WGS sequence"/>
</dbReference>
<dbReference type="InterPro" id="IPR002765">
    <property type="entry name" value="UPF0145_YbjQ-like"/>
</dbReference>
<dbReference type="PANTHER" id="PTHR34068:SF1">
    <property type="entry name" value="UPF0145 PROTEIN YBJQ"/>
    <property type="match status" value="1"/>
</dbReference>
<dbReference type="Pfam" id="PF01906">
    <property type="entry name" value="YbjQ_1"/>
    <property type="match status" value="1"/>
</dbReference>
<gene>
    <name evidence="2" type="ORF">CLIT_2c03210</name>
</gene>
<dbReference type="eggNOG" id="COG0393">
    <property type="taxonomic scope" value="Bacteria"/>
</dbReference>
<dbReference type="InterPro" id="IPR035439">
    <property type="entry name" value="UPF0145_dom_sf"/>
</dbReference>
<organism evidence="2 3">
    <name type="scientific">Peptoclostridium litorale DSM 5388</name>
    <dbReference type="NCBI Taxonomy" id="1121324"/>
    <lineage>
        <taxon>Bacteria</taxon>
        <taxon>Bacillati</taxon>
        <taxon>Bacillota</taxon>
        <taxon>Clostridia</taxon>
        <taxon>Peptostreptococcales</taxon>
        <taxon>Peptoclostridiaceae</taxon>
        <taxon>Peptoclostridium</taxon>
    </lineage>
</organism>
<dbReference type="STRING" id="1121324.CLIT_2c03210"/>
<dbReference type="OrthoDB" id="9796448at2"/>
<dbReference type="EMBL" id="JJMM01000002">
    <property type="protein sequence ID" value="KDR96715.1"/>
    <property type="molecule type" value="Genomic_DNA"/>
</dbReference>
<dbReference type="AlphaFoldDB" id="A0A069RKQ9"/>
<dbReference type="PANTHER" id="PTHR34068">
    <property type="entry name" value="UPF0145 PROTEIN YBJQ"/>
    <property type="match status" value="1"/>
</dbReference>
<proteinExistence type="inferred from homology"/>
<name>A0A069RKQ9_PEPLI</name>
<sequence length="128" mass="14164">MTSTNNIDGFGVRKYICIESVEIVIGTGVFSEISTGIEDFLGERSTAFENKLKNAKEIAFKKLRMHAAEKGGNAVIGIDIDYTEFTSNRIGLIANGTVVEMEKCETHFIDFAEGIRKLHELMTDGIIK</sequence>
<dbReference type="RefSeq" id="WP_052635881.1">
    <property type="nucleotide sequence ID" value="NZ_FSRH01000001.1"/>
</dbReference>
<dbReference type="SUPFAM" id="SSF117782">
    <property type="entry name" value="YbjQ-like"/>
    <property type="match status" value="1"/>
</dbReference>
<protein>
    <submittedName>
        <fullName evidence="2">Uncharacterized protein</fullName>
    </submittedName>
</protein>
<evidence type="ECO:0000313" key="2">
    <source>
        <dbReference type="EMBL" id="KDR96715.1"/>
    </source>
</evidence>
<evidence type="ECO:0000256" key="1">
    <source>
        <dbReference type="ARBA" id="ARBA00010751"/>
    </source>
</evidence>
<comment type="similarity">
    <text evidence="1">Belongs to the UPF0145 family.</text>
</comment>
<evidence type="ECO:0000313" key="3">
    <source>
        <dbReference type="Proteomes" id="UP000027946"/>
    </source>
</evidence>
<keyword evidence="3" id="KW-1185">Reference proteome</keyword>
<dbReference type="Gene3D" id="3.30.110.70">
    <property type="entry name" value="Hypothetical protein apc22750. Chain B"/>
    <property type="match status" value="1"/>
</dbReference>
<comment type="caution">
    <text evidence="2">The sequence shown here is derived from an EMBL/GenBank/DDBJ whole genome shotgun (WGS) entry which is preliminary data.</text>
</comment>